<proteinExistence type="predicted"/>
<accession>A0A552FHS9</accession>
<sequence length="309" mass="35316">MKQRLEKIIEDISSFDLSTYPIREVDESIKQMGKFGCVIVTLHPNKMITRARPNYGNDIFQSRSQVSYKPAENNNSYQRASTPNMTMFYGAIIPEKQAAGELTDPRIPLIYETLPWMRKKTTKRIQKMTFSNWIVTQDIQLVAIVQHKDFYEKGAYLKELADAFNGFIKNHPEELETTLLITEFFAKEFAKDVEENQNHDYLLSAAFTEVVVKMGFDGVLYPSMRIAGKGLNIAITPDATDRSLKLVSGAECTIYKNLDKTTVDNERIIDKIDNEDGFVYQPVEAHYHAGLENCLREVGAKSTEELMNE</sequence>
<dbReference type="EMBL" id="SFBF01000249">
    <property type="protein sequence ID" value="TRU46261.1"/>
    <property type="molecule type" value="Genomic_DNA"/>
</dbReference>
<gene>
    <name evidence="1" type="ORF">EWV91_13015</name>
</gene>
<organism evidence="1 2">
    <name type="scientific">Microcystis aeruginosa Ma_QC_Ca_00000000_S207</name>
    <dbReference type="NCBI Taxonomy" id="2486251"/>
    <lineage>
        <taxon>Bacteria</taxon>
        <taxon>Bacillati</taxon>
        <taxon>Cyanobacteriota</taxon>
        <taxon>Cyanophyceae</taxon>
        <taxon>Oscillatoriophycideae</taxon>
        <taxon>Chroococcales</taxon>
        <taxon>Microcystaceae</taxon>
        <taxon>Microcystis</taxon>
    </lineage>
</organism>
<evidence type="ECO:0000313" key="1">
    <source>
        <dbReference type="EMBL" id="TRU46261.1"/>
    </source>
</evidence>
<protein>
    <submittedName>
        <fullName evidence="1">RES domain-containing protein</fullName>
    </submittedName>
</protein>
<reference evidence="1 2" key="1">
    <citation type="submission" date="2019-01" db="EMBL/GenBank/DDBJ databases">
        <title>Coherence of Microcystis species and biogeography revealed through population genomics.</title>
        <authorList>
            <person name="Perez-Carrascal O.M."/>
            <person name="Terrat Y."/>
            <person name="Giani A."/>
            <person name="Fortin N."/>
            <person name="Tromas N."/>
            <person name="Shapiro B.J."/>
        </authorList>
    </citation>
    <scope>NUCLEOTIDE SEQUENCE [LARGE SCALE GENOMIC DNA]</scope>
    <source>
        <strain evidence="1">Ma_QC_Ca_00000000_S207</strain>
    </source>
</reference>
<evidence type="ECO:0000313" key="2">
    <source>
        <dbReference type="Proteomes" id="UP000320293"/>
    </source>
</evidence>
<dbReference type="AlphaFoldDB" id="A0A552FHS9"/>
<name>A0A552FHS9_MICAE</name>
<dbReference type="Proteomes" id="UP000320293">
    <property type="component" value="Unassembled WGS sequence"/>
</dbReference>
<comment type="caution">
    <text evidence="1">The sequence shown here is derived from an EMBL/GenBank/DDBJ whole genome shotgun (WGS) entry which is preliminary data.</text>
</comment>